<proteinExistence type="predicted"/>
<feature type="non-terminal residue" evidence="2">
    <location>
        <position position="358"/>
    </location>
</feature>
<evidence type="ECO:0000313" key="2">
    <source>
        <dbReference type="EMBL" id="CAK0840794.1"/>
    </source>
</evidence>
<feature type="region of interest" description="Disordered" evidence="1">
    <location>
        <begin position="282"/>
        <end position="337"/>
    </location>
</feature>
<gene>
    <name evidence="2" type="ORF">PCOR1329_LOCUS36140</name>
</gene>
<feature type="compositionally biased region" description="Basic and acidic residues" evidence="1">
    <location>
        <begin position="292"/>
        <end position="301"/>
    </location>
</feature>
<name>A0ABN9T6V0_9DINO</name>
<accession>A0ABN9T6V0</accession>
<reference evidence="2" key="1">
    <citation type="submission" date="2023-10" db="EMBL/GenBank/DDBJ databases">
        <authorList>
            <person name="Chen Y."/>
            <person name="Shah S."/>
            <person name="Dougan E. K."/>
            <person name="Thang M."/>
            <person name="Chan C."/>
        </authorList>
    </citation>
    <scope>NUCLEOTIDE SEQUENCE [LARGE SCALE GENOMIC DNA]</scope>
</reference>
<keyword evidence="3" id="KW-1185">Reference proteome</keyword>
<comment type="caution">
    <text evidence="2">The sequence shown here is derived from an EMBL/GenBank/DDBJ whole genome shotgun (WGS) entry which is preliminary data.</text>
</comment>
<sequence>MARDRVAAPRVLRGAEGARTSADLVRRVSLELEAARTKCARLRAVLDQRAAWGEGGVEAKAARREALARSSLVARLSGAPESGGKRLVRNVSLHAKRCPQAFSEKHVMWGAGAFVDGLAAGWRLAEACPPCDVGVLMYERGVAAARTPLRSCAKPYLSENAAEACLPEAGAGAAEARRATAGAVPGLARDIPVLYLLEAEAEAATACAAAPTATASSALVVEYLAAHPAALFGGGDGMEHFDEIGKPTCEKHEWQAARQEPETIGFELNDGEEHFSTLRGAMGVPKDDEEDPNKLEAHVSGDGEGDERDGGALASCKEPLSIIEEPTCEEHGGQAEQQEPEAIWFELNDGEDYFSALR</sequence>
<dbReference type="Proteomes" id="UP001189429">
    <property type="component" value="Unassembled WGS sequence"/>
</dbReference>
<evidence type="ECO:0000313" key="3">
    <source>
        <dbReference type="Proteomes" id="UP001189429"/>
    </source>
</evidence>
<organism evidence="2 3">
    <name type="scientific">Prorocentrum cordatum</name>
    <dbReference type="NCBI Taxonomy" id="2364126"/>
    <lineage>
        <taxon>Eukaryota</taxon>
        <taxon>Sar</taxon>
        <taxon>Alveolata</taxon>
        <taxon>Dinophyceae</taxon>
        <taxon>Prorocentrales</taxon>
        <taxon>Prorocentraceae</taxon>
        <taxon>Prorocentrum</taxon>
    </lineage>
</organism>
<evidence type="ECO:0000256" key="1">
    <source>
        <dbReference type="SAM" id="MobiDB-lite"/>
    </source>
</evidence>
<protein>
    <submittedName>
        <fullName evidence="2">Uncharacterized protein</fullName>
    </submittedName>
</protein>
<dbReference type="EMBL" id="CAUYUJ010014401">
    <property type="protein sequence ID" value="CAK0840794.1"/>
    <property type="molecule type" value="Genomic_DNA"/>
</dbReference>